<keyword evidence="1" id="KW-0472">Membrane</keyword>
<keyword evidence="1" id="KW-1133">Transmembrane helix</keyword>
<protein>
    <submittedName>
        <fullName evidence="2">Uncharacterized protein</fullName>
    </submittedName>
</protein>
<proteinExistence type="predicted"/>
<dbReference type="Proteomes" id="UP000279644">
    <property type="component" value="Segment"/>
</dbReference>
<accession>A0A2L2DNW7</accession>
<reference evidence="2" key="1">
    <citation type="journal article" date="2017" name="Front. Microbiol.">
        <title>Genome Characterization of the First Mimiviruses of Lineage C Isolated in Brazil.</title>
        <authorList>
            <person name="Assis F.L."/>
            <person name="Franco-Luiz A.P.M."/>
            <person name="Dos Santos R.N."/>
            <person name="Campos F.S."/>
            <person name="Dornas F.P."/>
            <person name="Borato P.V.M."/>
            <person name="Franco A.C."/>
            <person name="Abrahao J.S."/>
            <person name="Colson P."/>
            <person name="Scola B."/>
        </authorList>
    </citation>
    <scope>NUCLEOTIDE SEQUENCE [LARGE SCALE GENOMIC DNA]</scope>
</reference>
<organism evidence="2">
    <name type="scientific">Acanthamoeba polyphaga mimivirus</name>
    <name type="common">APMV</name>
    <dbReference type="NCBI Taxonomy" id="212035"/>
    <lineage>
        <taxon>Viruses</taxon>
        <taxon>Varidnaviria</taxon>
        <taxon>Bamfordvirae</taxon>
        <taxon>Nucleocytoviricota</taxon>
        <taxon>Megaviricetes</taxon>
        <taxon>Imitervirales</taxon>
        <taxon>Mimiviridae</taxon>
        <taxon>Megamimivirinae</taxon>
        <taxon>Mimivirus</taxon>
        <taxon>Mimivirus bradfordmassiliense</taxon>
    </lineage>
</organism>
<organismHost>
    <name type="scientific">Acanthamoeba polyphaga</name>
    <name type="common">Amoeba</name>
    <dbReference type="NCBI Taxonomy" id="5757"/>
</organismHost>
<dbReference type="EMBL" id="MG602508">
    <property type="protein sequence ID" value="AVG47844.1"/>
    <property type="molecule type" value="Genomic_DNA"/>
</dbReference>
<name>A0A2L2DNW7_MIMIV</name>
<keyword evidence="1" id="KW-0812">Transmembrane</keyword>
<feature type="transmembrane region" description="Helical" evidence="1">
    <location>
        <begin position="20"/>
        <end position="39"/>
    </location>
</feature>
<evidence type="ECO:0000256" key="1">
    <source>
        <dbReference type="SAM" id="Phobius"/>
    </source>
</evidence>
<evidence type="ECO:0000313" key="2">
    <source>
        <dbReference type="EMBL" id="AVG47844.1"/>
    </source>
</evidence>
<sequence length="44" mass="5229">MDNSYIFQFFNDLHKNLKNILINHPLLINYLLLTVKLITDKLIA</sequence>